<organism evidence="1 2">
    <name type="scientific">Populus trichocarpa</name>
    <name type="common">Western balsam poplar</name>
    <name type="synonym">Populus balsamifera subsp. trichocarpa</name>
    <dbReference type="NCBI Taxonomy" id="3694"/>
    <lineage>
        <taxon>Eukaryota</taxon>
        <taxon>Viridiplantae</taxon>
        <taxon>Streptophyta</taxon>
        <taxon>Embryophyta</taxon>
        <taxon>Tracheophyta</taxon>
        <taxon>Spermatophyta</taxon>
        <taxon>Magnoliopsida</taxon>
        <taxon>eudicotyledons</taxon>
        <taxon>Gunneridae</taxon>
        <taxon>Pentapetalae</taxon>
        <taxon>rosids</taxon>
        <taxon>fabids</taxon>
        <taxon>Malpighiales</taxon>
        <taxon>Salicaceae</taxon>
        <taxon>Saliceae</taxon>
        <taxon>Populus</taxon>
    </lineage>
</organism>
<comment type="caution">
    <text evidence="1">The sequence shown here is derived from an EMBL/GenBank/DDBJ whole genome shotgun (WGS) entry which is preliminary data.</text>
</comment>
<protein>
    <submittedName>
        <fullName evidence="1">Uncharacterized protein</fullName>
    </submittedName>
</protein>
<gene>
    <name evidence="1" type="ORF">POPTR_009G170670v4</name>
</gene>
<accession>A0ACC0SIU7</accession>
<proteinExistence type="predicted"/>
<reference evidence="1 2" key="1">
    <citation type="journal article" date="2006" name="Science">
        <title>The genome of black cottonwood, Populus trichocarpa (Torr. &amp; Gray).</title>
        <authorList>
            <person name="Tuskan G.A."/>
            <person name="Difazio S."/>
            <person name="Jansson S."/>
            <person name="Bohlmann J."/>
            <person name="Grigoriev I."/>
            <person name="Hellsten U."/>
            <person name="Putnam N."/>
            <person name="Ralph S."/>
            <person name="Rombauts S."/>
            <person name="Salamov A."/>
            <person name="Schein J."/>
            <person name="Sterck L."/>
            <person name="Aerts A."/>
            <person name="Bhalerao R.R."/>
            <person name="Bhalerao R.P."/>
            <person name="Blaudez D."/>
            <person name="Boerjan W."/>
            <person name="Brun A."/>
            <person name="Brunner A."/>
            <person name="Busov V."/>
            <person name="Campbell M."/>
            <person name="Carlson J."/>
            <person name="Chalot M."/>
            <person name="Chapman J."/>
            <person name="Chen G.L."/>
            <person name="Cooper D."/>
            <person name="Coutinho P.M."/>
            <person name="Couturier J."/>
            <person name="Covert S."/>
            <person name="Cronk Q."/>
            <person name="Cunningham R."/>
            <person name="Davis J."/>
            <person name="Degroeve S."/>
            <person name="Dejardin A."/>
            <person name="Depamphilis C."/>
            <person name="Detter J."/>
            <person name="Dirks B."/>
            <person name="Dubchak I."/>
            <person name="Duplessis S."/>
            <person name="Ehlting J."/>
            <person name="Ellis B."/>
            <person name="Gendler K."/>
            <person name="Goodstein D."/>
            <person name="Gribskov M."/>
            <person name="Grimwood J."/>
            <person name="Groover A."/>
            <person name="Gunter L."/>
            <person name="Hamberger B."/>
            <person name="Heinze B."/>
            <person name="Helariutta Y."/>
            <person name="Henrissat B."/>
            <person name="Holligan D."/>
            <person name="Holt R."/>
            <person name="Huang W."/>
            <person name="Islam-Faridi N."/>
            <person name="Jones S."/>
            <person name="Jones-Rhoades M."/>
            <person name="Jorgensen R."/>
            <person name="Joshi C."/>
            <person name="Kangasjarvi J."/>
            <person name="Karlsson J."/>
            <person name="Kelleher C."/>
            <person name="Kirkpatrick R."/>
            <person name="Kirst M."/>
            <person name="Kohler A."/>
            <person name="Kalluri U."/>
            <person name="Larimer F."/>
            <person name="Leebens-Mack J."/>
            <person name="Leple J.C."/>
            <person name="Locascio P."/>
            <person name="Lou Y."/>
            <person name="Lucas S."/>
            <person name="Martin F."/>
            <person name="Montanini B."/>
            <person name="Napoli C."/>
            <person name="Nelson D.R."/>
            <person name="Nelson C."/>
            <person name="Nieminen K."/>
            <person name="Nilsson O."/>
            <person name="Pereda V."/>
            <person name="Peter G."/>
            <person name="Philippe R."/>
            <person name="Pilate G."/>
            <person name="Poliakov A."/>
            <person name="Razumovskaya J."/>
            <person name="Richardson P."/>
            <person name="Rinaldi C."/>
            <person name="Ritland K."/>
            <person name="Rouze P."/>
            <person name="Ryaboy D."/>
            <person name="Schmutz J."/>
            <person name="Schrader J."/>
            <person name="Segerman B."/>
            <person name="Shin H."/>
            <person name="Siddiqui A."/>
            <person name="Sterky F."/>
            <person name="Terry A."/>
            <person name="Tsai C.J."/>
            <person name="Uberbacher E."/>
            <person name="Unneberg P."/>
            <person name="Vahala J."/>
            <person name="Wall K."/>
            <person name="Wessler S."/>
            <person name="Yang G."/>
            <person name="Yin T."/>
            <person name="Douglas C."/>
            <person name="Marra M."/>
            <person name="Sandberg G."/>
            <person name="Van de Peer Y."/>
            <person name="Rokhsar D."/>
        </authorList>
    </citation>
    <scope>NUCLEOTIDE SEQUENCE [LARGE SCALE GENOMIC DNA]</scope>
    <source>
        <strain evidence="2">cv. Nisqually</strain>
    </source>
</reference>
<evidence type="ECO:0000313" key="1">
    <source>
        <dbReference type="EMBL" id="KAI9389119.1"/>
    </source>
</evidence>
<name>A0ACC0SIU7_POPTR</name>
<dbReference type="Proteomes" id="UP000006729">
    <property type="component" value="Chromosome 9"/>
</dbReference>
<evidence type="ECO:0000313" key="2">
    <source>
        <dbReference type="Proteomes" id="UP000006729"/>
    </source>
</evidence>
<dbReference type="EMBL" id="CM009298">
    <property type="protein sequence ID" value="KAI9389119.1"/>
    <property type="molecule type" value="Genomic_DNA"/>
</dbReference>
<keyword evidence="2" id="KW-1185">Reference proteome</keyword>
<sequence length="81" mass="9333">MVLILFLLYGQRKGSFLFRPVVGEGGFEFQTPWFIATSFNSLNYRPYFVSTRSIPQDTLQKKPDERCESASFSIKTVRSEA</sequence>